<reference evidence="4" key="1">
    <citation type="journal article" date="2019" name="Int. J. Syst. Evol. Microbiol.">
        <title>The Global Catalogue of Microorganisms (GCM) 10K type strain sequencing project: providing services to taxonomists for standard genome sequencing and annotation.</title>
        <authorList>
            <consortium name="The Broad Institute Genomics Platform"/>
            <consortium name="The Broad Institute Genome Sequencing Center for Infectious Disease"/>
            <person name="Wu L."/>
            <person name="Ma J."/>
        </authorList>
    </citation>
    <scope>NUCLEOTIDE SEQUENCE [LARGE SCALE GENOMIC DNA]</scope>
    <source>
        <strain evidence="4">JCM 9377</strain>
    </source>
</reference>
<dbReference type="Gene3D" id="3.50.50.60">
    <property type="entry name" value="FAD/NAD(P)-binding domain"/>
    <property type="match status" value="2"/>
</dbReference>
<dbReference type="Pfam" id="PF01494">
    <property type="entry name" value="FAD_binding_3"/>
    <property type="match status" value="1"/>
</dbReference>
<accession>A0ABP6QDP4</accession>
<dbReference type="PANTHER" id="PTHR43476">
    <property type="entry name" value="3-(3-HYDROXY-PHENYL)PROPIONATE/3-HYDROXYCINNAMIC ACID HYDROXYLASE"/>
    <property type="match status" value="1"/>
</dbReference>
<proteinExistence type="predicted"/>
<feature type="domain" description="FAD-binding" evidence="2">
    <location>
        <begin position="3"/>
        <end position="331"/>
    </location>
</feature>
<keyword evidence="4" id="KW-1185">Reference proteome</keyword>
<dbReference type="Proteomes" id="UP001501237">
    <property type="component" value="Unassembled WGS sequence"/>
</dbReference>
<name>A0ABP6QDP4_9ACTN</name>
<dbReference type="InterPro" id="IPR036188">
    <property type="entry name" value="FAD/NAD-bd_sf"/>
</dbReference>
<dbReference type="InterPro" id="IPR002938">
    <property type="entry name" value="FAD-bd"/>
</dbReference>
<evidence type="ECO:0000259" key="2">
    <source>
        <dbReference type="Pfam" id="PF01494"/>
    </source>
</evidence>
<evidence type="ECO:0000313" key="4">
    <source>
        <dbReference type="Proteomes" id="UP001501237"/>
    </source>
</evidence>
<evidence type="ECO:0000313" key="3">
    <source>
        <dbReference type="EMBL" id="GAA3222586.1"/>
    </source>
</evidence>
<dbReference type="SUPFAM" id="SSF51905">
    <property type="entry name" value="FAD/NAD(P)-binding domain"/>
    <property type="match status" value="1"/>
</dbReference>
<sequence>MEETTCVIAGGGPAGMMLGLLLARAGVKVVVLEKHADFLRDFRGDTVHPSTLEILDELGLGARFAGLPQRHARKITAVTDTDTVTIGDLSQLRGRHPYIAFVPQWDFLDLLAEAARAFPNFDLRMRCEALSFTGDGVLYRDPEGAERRIRADLTVAADGRSSVLRAGLPLREHGAPMDVGWFRLPRVPDDPEDPILRLGTGKMMVAINRETYWQLGYIVPKGDPVEDPETVRPHVAKLLPFLAGRVAEIDAISRLTVQVNRLRRWHRPGLLCIGDAAHAMSPVLGVGINLAVQDAVAAANLLYRPLLEGNLSSRHLAAVQRRRTPATVVIQRLQLTIQDRVIAPALEGASPPPVRYLSYVRPLQRAAVSLIAKGLRPEHVQVPLAPAER</sequence>
<gene>
    <name evidence="3" type="ORF">GCM10010468_48460</name>
</gene>
<keyword evidence="1" id="KW-0560">Oxidoreductase</keyword>
<comment type="caution">
    <text evidence="3">The sequence shown here is derived from an EMBL/GenBank/DDBJ whole genome shotgun (WGS) entry which is preliminary data.</text>
</comment>
<evidence type="ECO:0000256" key="1">
    <source>
        <dbReference type="ARBA" id="ARBA00023002"/>
    </source>
</evidence>
<dbReference type="RefSeq" id="WP_344832294.1">
    <property type="nucleotide sequence ID" value="NZ_BAAAUV010000013.1"/>
</dbReference>
<protein>
    <submittedName>
        <fullName evidence="3">FAD-dependent oxidoreductase</fullName>
    </submittedName>
</protein>
<dbReference type="EMBL" id="BAAAUV010000013">
    <property type="protein sequence ID" value="GAA3222586.1"/>
    <property type="molecule type" value="Genomic_DNA"/>
</dbReference>
<organism evidence="3 4">
    <name type="scientific">Actinocorallia longicatena</name>
    <dbReference type="NCBI Taxonomy" id="111803"/>
    <lineage>
        <taxon>Bacteria</taxon>
        <taxon>Bacillati</taxon>
        <taxon>Actinomycetota</taxon>
        <taxon>Actinomycetes</taxon>
        <taxon>Streptosporangiales</taxon>
        <taxon>Thermomonosporaceae</taxon>
        <taxon>Actinocorallia</taxon>
    </lineage>
</organism>
<dbReference type="InterPro" id="IPR050631">
    <property type="entry name" value="PheA/TfdB_FAD_monoxygenase"/>
</dbReference>
<dbReference type="PANTHER" id="PTHR43476:SF5">
    <property type="entry name" value="FAD-DEPENDENT MONOOXYGENASE"/>
    <property type="match status" value="1"/>
</dbReference>
<dbReference type="PRINTS" id="PR00420">
    <property type="entry name" value="RNGMNOXGNASE"/>
</dbReference>